<accession>A0A0F8ZRP6</accession>
<name>A0A0F8ZRP6_9ZZZZ</name>
<feature type="region of interest" description="Disordered" evidence="1">
    <location>
        <begin position="338"/>
        <end position="357"/>
    </location>
</feature>
<gene>
    <name evidence="2" type="ORF">LCGC14_2662320</name>
</gene>
<dbReference type="AlphaFoldDB" id="A0A0F8ZRP6"/>
<comment type="caution">
    <text evidence="2">The sequence shown here is derived from an EMBL/GenBank/DDBJ whole genome shotgun (WGS) entry which is preliminary data.</text>
</comment>
<dbReference type="NCBIfam" id="TIGR01539">
    <property type="entry name" value="portal_lambda"/>
    <property type="match status" value="1"/>
</dbReference>
<evidence type="ECO:0000256" key="1">
    <source>
        <dbReference type="SAM" id="MobiDB-lite"/>
    </source>
</evidence>
<reference evidence="2" key="1">
    <citation type="journal article" date="2015" name="Nature">
        <title>Complex archaea that bridge the gap between prokaryotes and eukaryotes.</title>
        <authorList>
            <person name="Spang A."/>
            <person name="Saw J.H."/>
            <person name="Jorgensen S.L."/>
            <person name="Zaremba-Niedzwiedzka K."/>
            <person name="Martijn J."/>
            <person name="Lind A.E."/>
            <person name="van Eijk R."/>
            <person name="Schleper C."/>
            <person name="Guy L."/>
            <person name="Ettema T.J."/>
        </authorList>
    </citation>
    <scope>NUCLEOTIDE SEQUENCE</scope>
</reference>
<dbReference type="InterPro" id="IPR006429">
    <property type="entry name" value="Phage_lambda_portal"/>
</dbReference>
<evidence type="ECO:0000313" key="2">
    <source>
        <dbReference type="EMBL" id="KKK96483.1"/>
    </source>
</evidence>
<evidence type="ECO:0008006" key="3">
    <source>
        <dbReference type="Google" id="ProtNLM"/>
    </source>
</evidence>
<organism evidence="2">
    <name type="scientific">marine sediment metagenome</name>
    <dbReference type="NCBI Taxonomy" id="412755"/>
    <lineage>
        <taxon>unclassified sequences</taxon>
        <taxon>metagenomes</taxon>
        <taxon>ecological metagenomes</taxon>
    </lineage>
</organism>
<sequence>SESGEALVILRRAKSTDPLPVPIRIRVLEPDSIDTSRDGIVVDGGGSIIQGIETDGKGRRVAYWLYRQHPGATGLLSPGMNQFVSERFPADRVLHVFRSDRAGQMRGVPWLCSAIVKLQDFDDYDDARLLQQKIAACFGVLVTDMDGINDPMGKQDPDDEKLETLEPGMVEYLSPGKSVEVLQPPSVTGHSDFSTKTLQRIAASIGITYEDMTGDYSQVNFSSARMARLSHWQNVYKWRWKTLIPQLCDGVWAWVMEMAAGLEGWTEVPTAQWAAPPMPMLEPDKEGLAITRLVRSGALTFPEAVRQQGNDPEAHMDEIAESNKQLDARNIILDSDPRRTSVAGLYQPPAAPGDPDA</sequence>
<dbReference type="EMBL" id="LAZR01046464">
    <property type="protein sequence ID" value="KKK96483.1"/>
    <property type="molecule type" value="Genomic_DNA"/>
</dbReference>
<dbReference type="Pfam" id="PF05136">
    <property type="entry name" value="Phage_portal_2"/>
    <property type="match status" value="1"/>
</dbReference>
<dbReference type="GO" id="GO:0019068">
    <property type="term" value="P:virion assembly"/>
    <property type="evidence" value="ECO:0007669"/>
    <property type="project" value="InterPro"/>
</dbReference>
<proteinExistence type="predicted"/>
<feature type="non-terminal residue" evidence="2">
    <location>
        <position position="1"/>
    </location>
</feature>
<dbReference type="GO" id="GO:0005198">
    <property type="term" value="F:structural molecule activity"/>
    <property type="evidence" value="ECO:0007669"/>
    <property type="project" value="InterPro"/>
</dbReference>
<protein>
    <recommendedName>
        <fullName evidence="3">Phage portal protein</fullName>
    </recommendedName>
</protein>